<accession>A0AA40TT13</accession>
<evidence type="ECO:0000313" key="1">
    <source>
        <dbReference type="EMBL" id="KPY93055.1"/>
    </source>
</evidence>
<dbReference type="AlphaFoldDB" id="A0AA40TT13"/>
<organism evidence="1 2">
    <name type="scientific">Pseudomonas tremae</name>
    <dbReference type="NCBI Taxonomy" id="200454"/>
    <lineage>
        <taxon>Bacteria</taxon>
        <taxon>Pseudomonadati</taxon>
        <taxon>Pseudomonadota</taxon>
        <taxon>Gammaproteobacteria</taxon>
        <taxon>Pseudomonadales</taxon>
        <taxon>Pseudomonadaceae</taxon>
        <taxon>Pseudomonas</taxon>
    </lineage>
</organism>
<proteinExistence type="predicted"/>
<comment type="caution">
    <text evidence="1">The sequence shown here is derived from an EMBL/GenBank/DDBJ whole genome shotgun (WGS) entry which is preliminary data.</text>
</comment>
<name>A0AA40TT13_9PSED</name>
<dbReference type="EMBL" id="LJRO01000428">
    <property type="protein sequence ID" value="KPY93055.1"/>
    <property type="molecule type" value="Genomic_DNA"/>
</dbReference>
<dbReference type="Proteomes" id="UP000050523">
    <property type="component" value="Unassembled WGS sequence"/>
</dbReference>
<reference evidence="1 2" key="1">
    <citation type="submission" date="2015-09" db="EMBL/GenBank/DDBJ databases">
        <title>Genome announcement of multiple Pseudomonas syringae strains.</title>
        <authorList>
            <person name="Thakur S."/>
            <person name="Wang P.W."/>
            <person name="Gong Y."/>
            <person name="Weir B.S."/>
            <person name="Guttman D.S."/>
        </authorList>
    </citation>
    <scope>NUCLEOTIDE SEQUENCE [LARGE SCALE GENOMIC DNA]</scope>
    <source>
        <strain evidence="1 2">ICMP9151</strain>
    </source>
</reference>
<protein>
    <submittedName>
        <fullName evidence="1">Uncharacterized protein</fullName>
    </submittedName>
</protein>
<sequence>MMNVIKLICIFIGFDCVIQGVHNAVVFRFLRLRFKNGDVREWYTTLSQILKGQVVLSKLLKL</sequence>
<gene>
    <name evidence="1" type="ORF">ALO43_101142</name>
</gene>
<evidence type="ECO:0000313" key="2">
    <source>
        <dbReference type="Proteomes" id="UP000050523"/>
    </source>
</evidence>